<feature type="region of interest" description="Disordered" evidence="1">
    <location>
        <begin position="95"/>
        <end position="121"/>
    </location>
</feature>
<feature type="compositionally biased region" description="Polar residues" evidence="1">
    <location>
        <begin position="191"/>
        <end position="200"/>
    </location>
</feature>
<name>A0ABD3WRE6_SINWO</name>
<sequence length="1016" mass="113488">MAEQTVIRLRRRETSIPWGFRMQGGREFGNCLYIQKITSKSVAAKCGLLPGDGILMIGNTPANYMSHEQAKMEIIRAGNELDLVVQRNAIDVGQDEVDTASSSGTRSQVSEETSEYRGYTNPSVQSRSFKILQASLNYSEASGATACQPVESYLFRYEDIYAPLIDKYREAQENERDRKTSMLQNTIMQERGRSGQTRNVTRLDEGSGRLDASGHSENRTEMIRYMVDTERNNVEDKLTMLKQISKNNSSDKPITISPEKTMSIRQDVVDNRHMQMNQDVTQTEGMGVENKGYVNIDVRTFCFPEKQQRDEKNVMIDSRSAQVHQNVTQCQEVVDGSYMRQELGPVVRAQTTQGTCFEVNLAQTQVKEFQAPTRPVQTDARQVEVKESQASEAEQSLASKVIQCKTQGTVSDAVKSKAGSASIQYQTSEVEQTYNSANTMLLENKTNVETKMVQRTNNETTVQPVNSYKFMSGREEVRENKNTETSVERQNMVQVESIDVKVDASTKHVEDMATKKAVEIIESAKCTIRAETKQTERKHTEQLNLLASVSENEMFKTDSAEAEIALEFVTTNRERINTKPAVEQGQMEINETQADELQKTIQPETYIIKSEGMTSILDTETAKSTDERSKSTKEETKLDSKTVWLETEAAKSVTWAVQDETDAANLVTCAVQDENETASSVTWAVQNETEIVDSETCAVQNKTETAKSVTRTVQDETETAKSVTRTVQDETETASSVTWGVQNDTETVDSATWAVQTKAGSAKSVNSAVQNDTETAKSIIWAVQNETERASEATWAVQDETETANSVTWAVNDETETAHSVTWALQNETDTANSVTWALQNETETANSATWALQSETETAISATWAVEDETETANSATHAVQDETEGANSVTWAVQNETVTLKADTDNKLITGACKSEIEREMNDTVTEGKYTTSKRKDDVTEVSEKVEISTEIAVADGSRIERSKILARKTEIVRDFSYDEDDESYETWTEEESDNDVDIEETISKELETSREET</sequence>
<dbReference type="InterPro" id="IPR036034">
    <property type="entry name" value="PDZ_sf"/>
</dbReference>
<dbReference type="SMART" id="SM00228">
    <property type="entry name" value="PDZ"/>
    <property type="match status" value="1"/>
</dbReference>
<evidence type="ECO:0000256" key="1">
    <source>
        <dbReference type="SAM" id="MobiDB-lite"/>
    </source>
</evidence>
<feature type="region of interest" description="Disordered" evidence="1">
    <location>
        <begin position="191"/>
        <end position="214"/>
    </location>
</feature>
<organism evidence="3 4">
    <name type="scientific">Sinanodonta woodiana</name>
    <name type="common">Chinese pond mussel</name>
    <name type="synonym">Anodonta woodiana</name>
    <dbReference type="NCBI Taxonomy" id="1069815"/>
    <lineage>
        <taxon>Eukaryota</taxon>
        <taxon>Metazoa</taxon>
        <taxon>Spiralia</taxon>
        <taxon>Lophotrochozoa</taxon>
        <taxon>Mollusca</taxon>
        <taxon>Bivalvia</taxon>
        <taxon>Autobranchia</taxon>
        <taxon>Heteroconchia</taxon>
        <taxon>Palaeoheterodonta</taxon>
        <taxon>Unionida</taxon>
        <taxon>Unionoidea</taxon>
        <taxon>Unionidae</taxon>
        <taxon>Unioninae</taxon>
        <taxon>Sinanodonta</taxon>
    </lineage>
</organism>
<feature type="compositionally biased region" description="Acidic residues" evidence="1">
    <location>
        <begin position="980"/>
        <end position="1003"/>
    </location>
</feature>
<evidence type="ECO:0000259" key="2">
    <source>
        <dbReference type="PROSITE" id="PS50106"/>
    </source>
</evidence>
<dbReference type="AlphaFoldDB" id="A0ABD3WRE6"/>
<dbReference type="InterPro" id="IPR001478">
    <property type="entry name" value="PDZ"/>
</dbReference>
<feature type="domain" description="PDZ" evidence="2">
    <location>
        <begin position="6"/>
        <end position="89"/>
    </location>
</feature>
<evidence type="ECO:0000313" key="4">
    <source>
        <dbReference type="Proteomes" id="UP001634394"/>
    </source>
</evidence>
<feature type="compositionally biased region" description="Basic and acidic residues" evidence="1">
    <location>
        <begin position="1004"/>
        <end position="1016"/>
    </location>
</feature>
<dbReference type="CDD" id="cd23068">
    <property type="entry name" value="PDZ_ZASP52-like"/>
    <property type="match status" value="1"/>
</dbReference>
<accession>A0ABD3WRE6</accession>
<gene>
    <name evidence="3" type="ORF">ACJMK2_034398</name>
</gene>
<dbReference type="FunFam" id="2.30.42.10:FF:000055">
    <property type="entry name" value="PDZ and LIM domain protein 3"/>
    <property type="match status" value="1"/>
</dbReference>
<keyword evidence="4" id="KW-1185">Reference proteome</keyword>
<dbReference type="PROSITE" id="PS50106">
    <property type="entry name" value="PDZ"/>
    <property type="match status" value="1"/>
</dbReference>
<proteinExistence type="predicted"/>
<dbReference type="Proteomes" id="UP001634394">
    <property type="component" value="Unassembled WGS sequence"/>
</dbReference>
<evidence type="ECO:0000313" key="3">
    <source>
        <dbReference type="EMBL" id="KAL3876560.1"/>
    </source>
</evidence>
<feature type="region of interest" description="Disordered" evidence="1">
    <location>
        <begin position="980"/>
        <end position="1016"/>
    </location>
</feature>
<dbReference type="Pfam" id="PF00595">
    <property type="entry name" value="PDZ"/>
    <property type="match status" value="1"/>
</dbReference>
<dbReference type="SUPFAM" id="SSF50156">
    <property type="entry name" value="PDZ domain-like"/>
    <property type="match status" value="1"/>
</dbReference>
<dbReference type="EMBL" id="JBJQND010000005">
    <property type="protein sequence ID" value="KAL3876560.1"/>
    <property type="molecule type" value="Genomic_DNA"/>
</dbReference>
<feature type="compositionally biased region" description="Basic and acidic residues" evidence="1">
    <location>
        <begin position="201"/>
        <end position="214"/>
    </location>
</feature>
<protein>
    <recommendedName>
        <fullName evidence="2">PDZ domain-containing protein</fullName>
    </recommendedName>
</protein>
<comment type="caution">
    <text evidence="3">The sequence shown here is derived from an EMBL/GenBank/DDBJ whole genome shotgun (WGS) entry which is preliminary data.</text>
</comment>
<dbReference type="Gene3D" id="2.30.42.10">
    <property type="match status" value="1"/>
</dbReference>
<reference evidence="3 4" key="1">
    <citation type="submission" date="2024-11" db="EMBL/GenBank/DDBJ databases">
        <title>Chromosome-level genome assembly of the freshwater bivalve Anodonta woodiana.</title>
        <authorList>
            <person name="Chen X."/>
        </authorList>
    </citation>
    <scope>NUCLEOTIDE SEQUENCE [LARGE SCALE GENOMIC DNA]</scope>
    <source>
        <strain evidence="3">MN2024</strain>
        <tissue evidence="3">Gills</tissue>
    </source>
</reference>
<feature type="compositionally biased region" description="Polar residues" evidence="1">
    <location>
        <begin position="99"/>
        <end position="111"/>
    </location>
</feature>